<evidence type="ECO:0000313" key="1">
    <source>
        <dbReference type="EMBL" id="RPB19240.1"/>
    </source>
</evidence>
<gene>
    <name evidence="1" type="ORF">L211DRAFT_871375</name>
</gene>
<sequence>MADPLSIAASIAGLLSLAGPILAEGYTYIASVRNSPNALKQLLSEISRLEAVLGQIDELALESATNTSSIVQTQGSKRRISEVITPDTIKAASDLLKSVHSSIKHCERIPGQSAKNMGRAIVWPFKEGEVKENLDRFQRLINTFELALSIESSHLLSNINKRTLEMQDEQQDAKMQRLISDNEFRSCQEGLMRGVNDNLILGMETLDIAKVTHTAVTGNSQAIMKLDMEAKQERVYKLLEMLSPLDPPKRHQDIQAQRYKGSVLWLQEYEHFRVWQDTSICTGNTSNRILQCYGIPGAGKTIV</sequence>
<keyword evidence="2" id="KW-1185">Reference proteome</keyword>
<dbReference type="Proteomes" id="UP000267821">
    <property type="component" value="Unassembled WGS sequence"/>
</dbReference>
<reference evidence="1 2" key="1">
    <citation type="journal article" date="2018" name="Nat. Ecol. Evol.">
        <title>Pezizomycetes genomes reveal the molecular basis of ectomycorrhizal truffle lifestyle.</title>
        <authorList>
            <person name="Murat C."/>
            <person name="Payen T."/>
            <person name="Noel B."/>
            <person name="Kuo A."/>
            <person name="Morin E."/>
            <person name="Chen J."/>
            <person name="Kohler A."/>
            <person name="Krizsan K."/>
            <person name="Balestrini R."/>
            <person name="Da Silva C."/>
            <person name="Montanini B."/>
            <person name="Hainaut M."/>
            <person name="Levati E."/>
            <person name="Barry K.W."/>
            <person name="Belfiori B."/>
            <person name="Cichocki N."/>
            <person name="Clum A."/>
            <person name="Dockter R.B."/>
            <person name="Fauchery L."/>
            <person name="Guy J."/>
            <person name="Iotti M."/>
            <person name="Le Tacon F."/>
            <person name="Lindquist E.A."/>
            <person name="Lipzen A."/>
            <person name="Malagnac F."/>
            <person name="Mello A."/>
            <person name="Molinier V."/>
            <person name="Miyauchi S."/>
            <person name="Poulain J."/>
            <person name="Riccioni C."/>
            <person name="Rubini A."/>
            <person name="Sitrit Y."/>
            <person name="Splivallo R."/>
            <person name="Traeger S."/>
            <person name="Wang M."/>
            <person name="Zifcakova L."/>
            <person name="Wipf D."/>
            <person name="Zambonelli A."/>
            <person name="Paolocci F."/>
            <person name="Nowrousian M."/>
            <person name="Ottonello S."/>
            <person name="Baldrian P."/>
            <person name="Spatafora J.W."/>
            <person name="Henrissat B."/>
            <person name="Nagy L.G."/>
            <person name="Aury J.M."/>
            <person name="Wincker P."/>
            <person name="Grigoriev I.V."/>
            <person name="Bonfante P."/>
            <person name="Martin F.M."/>
        </authorList>
    </citation>
    <scope>NUCLEOTIDE SEQUENCE [LARGE SCALE GENOMIC DNA]</scope>
    <source>
        <strain evidence="1 2">ATCC MYA-4762</strain>
    </source>
</reference>
<dbReference type="STRING" id="1051890.A0A3N4L8K6"/>
<dbReference type="InParanoid" id="A0A3N4L8K6"/>
<accession>A0A3N4L8K6</accession>
<dbReference type="EMBL" id="ML121594">
    <property type="protein sequence ID" value="RPB19240.1"/>
    <property type="molecule type" value="Genomic_DNA"/>
</dbReference>
<dbReference type="PANTHER" id="PTHR10039">
    <property type="entry name" value="AMELOGENIN"/>
    <property type="match status" value="1"/>
</dbReference>
<evidence type="ECO:0000313" key="2">
    <source>
        <dbReference type="Proteomes" id="UP000267821"/>
    </source>
</evidence>
<dbReference type="OrthoDB" id="194358at2759"/>
<proteinExistence type="predicted"/>
<dbReference type="PANTHER" id="PTHR10039:SF15">
    <property type="entry name" value="NACHT DOMAIN-CONTAINING PROTEIN"/>
    <property type="match status" value="1"/>
</dbReference>
<evidence type="ECO:0008006" key="3">
    <source>
        <dbReference type="Google" id="ProtNLM"/>
    </source>
</evidence>
<name>A0A3N4L8K6_9PEZI</name>
<dbReference type="AlphaFoldDB" id="A0A3N4L8K6"/>
<protein>
    <recommendedName>
        <fullName evidence="3">Fungal N-terminal domain-containing protein</fullName>
    </recommendedName>
</protein>
<feature type="non-terminal residue" evidence="1">
    <location>
        <position position="303"/>
    </location>
</feature>
<organism evidence="1 2">
    <name type="scientific">Terfezia boudieri ATCC MYA-4762</name>
    <dbReference type="NCBI Taxonomy" id="1051890"/>
    <lineage>
        <taxon>Eukaryota</taxon>
        <taxon>Fungi</taxon>
        <taxon>Dikarya</taxon>
        <taxon>Ascomycota</taxon>
        <taxon>Pezizomycotina</taxon>
        <taxon>Pezizomycetes</taxon>
        <taxon>Pezizales</taxon>
        <taxon>Pezizaceae</taxon>
        <taxon>Terfezia</taxon>
    </lineage>
</organism>